<evidence type="ECO:0000313" key="2">
    <source>
        <dbReference type="EMBL" id="EKT4440573.1"/>
    </source>
</evidence>
<comment type="caution">
    <text evidence="2">The sequence shown here is derived from an EMBL/GenBank/DDBJ whole genome shotgun (WGS) entry which is preliminary data.</text>
</comment>
<keyword evidence="1" id="KW-0732">Signal</keyword>
<name>A0AAI9C718_STEMA</name>
<dbReference type="AlphaFoldDB" id="A0AAI9C718"/>
<dbReference type="EMBL" id="ABLOMU010000008">
    <property type="protein sequence ID" value="EKT4440573.1"/>
    <property type="molecule type" value="Genomic_DNA"/>
</dbReference>
<gene>
    <name evidence="2" type="ORF">QEK83_001200</name>
</gene>
<feature type="chain" id="PRO_5042504000" description="TonB C-terminal domain-containing protein" evidence="1">
    <location>
        <begin position="22"/>
        <end position="234"/>
    </location>
</feature>
<dbReference type="Proteomes" id="UP001214521">
    <property type="component" value="Unassembled WGS sequence"/>
</dbReference>
<evidence type="ECO:0000256" key="1">
    <source>
        <dbReference type="SAM" id="SignalP"/>
    </source>
</evidence>
<sequence>MFRVCFLILPAFLWGGGVAEAAPLPTRDAYIEFLWTKTPEGALARQETRSFALDGQFDHQVCFAILNADIEVKSIELRAMDADGKQLVSTRFNDADGRKRCVPAEFPAGAPAGKWTYQVRVNGQDHVVGSQTVDVFPTVDALISDIAPDMPYVLGRPNYDSSIAPDQFNGELEWIMHIRRDGTVSAVDIDRAEGAGIAMRPRAVEAGLISLFPPDEGREPSATFKRHLSFRPDK</sequence>
<proteinExistence type="predicted"/>
<evidence type="ECO:0008006" key="4">
    <source>
        <dbReference type="Google" id="ProtNLM"/>
    </source>
</evidence>
<protein>
    <recommendedName>
        <fullName evidence="4">TonB C-terminal domain-containing protein</fullName>
    </recommendedName>
</protein>
<organism evidence="2 3">
    <name type="scientific">Stenotrophomonas maltophilia</name>
    <name type="common">Pseudomonas maltophilia</name>
    <name type="synonym">Xanthomonas maltophilia</name>
    <dbReference type="NCBI Taxonomy" id="40324"/>
    <lineage>
        <taxon>Bacteria</taxon>
        <taxon>Pseudomonadati</taxon>
        <taxon>Pseudomonadota</taxon>
        <taxon>Gammaproteobacteria</taxon>
        <taxon>Lysobacterales</taxon>
        <taxon>Lysobacteraceae</taxon>
        <taxon>Stenotrophomonas</taxon>
        <taxon>Stenotrophomonas maltophilia group</taxon>
    </lineage>
</organism>
<evidence type="ECO:0000313" key="3">
    <source>
        <dbReference type="Proteomes" id="UP001214521"/>
    </source>
</evidence>
<accession>A0AAI9C718</accession>
<dbReference type="RefSeq" id="WP_049447906.1">
    <property type="nucleotide sequence ID" value="NZ_CP028358.1"/>
</dbReference>
<reference evidence="2" key="1">
    <citation type="submission" date="2022-07" db="EMBL/GenBank/DDBJ databases">
        <authorList>
            <consortium name="Clinical and Environmental Microbiology Branch: Whole genome sequencing antimicrobial resistance pathogens in the healthcare setting"/>
        </authorList>
    </citation>
    <scope>NUCLEOTIDE SEQUENCE</scope>
    <source>
        <strain evidence="2">Stenotrophomonas_maltophilia_2021CK-00905</strain>
    </source>
</reference>
<feature type="signal peptide" evidence="1">
    <location>
        <begin position="1"/>
        <end position="21"/>
    </location>
</feature>